<dbReference type="Pfam" id="PF00173">
    <property type="entry name" value="Cyt-b5"/>
    <property type="match status" value="1"/>
</dbReference>
<protein>
    <recommendedName>
        <fullName evidence="7">Cytochrome b5 heme-binding domain-containing protein</fullName>
    </recommendedName>
</protein>
<dbReference type="GO" id="GO:0016020">
    <property type="term" value="C:membrane"/>
    <property type="evidence" value="ECO:0007669"/>
    <property type="project" value="TreeGrafter"/>
</dbReference>
<keyword evidence="6" id="KW-1133">Transmembrane helix</keyword>
<dbReference type="Gene3D" id="3.10.120.10">
    <property type="entry name" value="Cytochrome b5-like heme/steroid binding domain"/>
    <property type="match status" value="1"/>
</dbReference>
<dbReference type="SMART" id="SM01117">
    <property type="entry name" value="Cyt-b5"/>
    <property type="match status" value="1"/>
</dbReference>
<feature type="transmembrane region" description="Helical" evidence="6">
    <location>
        <begin position="148"/>
        <end position="168"/>
    </location>
</feature>
<proteinExistence type="predicted"/>
<keyword evidence="5" id="KW-0275">Fatty acid biosynthesis</keyword>
<comment type="pathway">
    <text evidence="1">Lipid metabolism; polyunsaturated fatty acid biosynthesis.</text>
</comment>
<reference evidence="8" key="1">
    <citation type="submission" date="2025-08" db="UniProtKB">
        <authorList>
            <consortium name="Ensembl"/>
        </authorList>
    </citation>
    <scope>IDENTIFICATION</scope>
</reference>
<keyword evidence="3" id="KW-0276">Fatty acid metabolism</keyword>
<sequence>MPAAALAFAAHGMAPHQGLEDSPEEPSLSDRRLLTWDEIRQRTKQGASNREQWLVIDRKVYDIGRFCRRHPGGSRILLNHVGEDATDPFEAFHVNKSSVKKFLKTLLVGELAPDQSSSDPEKNELLIRDFRELRATVEKMGLLKPNTFFFLAYLFHILVLDAAAWLTLFYCGTSFLSIVVSITLLTISQVQAAWLQHDLGHLSVFQKTKWNHLLHKFVMCHLIGASANWWSLMHSQHHAKPNCYSKDPDIDVHPWLFSLGKSLSIELGKKKKKYMPYNFQHKYFAFTMPPLLFPTLFQYHTIYVSLKKKFWVDLLWMLTFYFRFFYMYGSLLGIKTVLLYYLIYRMLESSWFVWVSQMNHIPMHVDYDRKLDWTSTQLQATCNVDQSWFNDWFTGHLNFQIEHHLFPTMPRHNYWKVTPLVKSLCAKHGIEYKSKPLLTAFADILHSLKNSGELWLDAYLHK</sequence>
<feature type="transmembrane region" description="Helical" evidence="6">
    <location>
        <begin position="175"/>
        <end position="194"/>
    </location>
</feature>
<dbReference type="Ensembl" id="ENSSMRT00000004784.1">
    <property type="protein sequence ID" value="ENSSMRP00000004038.1"/>
    <property type="gene ID" value="ENSSMRG00000003369.1"/>
</dbReference>
<dbReference type="GeneTree" id="ENSGT00950000182990"/>
<evidence type="ECO:0000256" key="2">
    <source>
        <dbReference type="ARBA" id="ARBA00022516"/>
    </source>
</evidence>
<dbReference type="GO" id="GO:0016717">
    <property type="term" value="F:oxidoreductase activity, acting on paired donors, with oxidation of a pair of donors resulting in the reduction of molecular oxygen to two molecules of water"/>
    <property type="evidence" value="ECO:0007669"/>
    <property type="project" value="TreeGrafter"/>
</dbReference>
<dbReference type="Proteomes" id="UP000694421">
    <property type="component" value="Unplaced"/>
</dbReference>
<evidence type="ECO:0000256" key="6">
    <source>
        <dbReference type="SAM" id="Phobius"/>
    </source>
</evidence>
<dbReference type="InterPro" id="IPR012171">
    <property type="entry name" value="Fatty_acid_desaturase"/>
</dbReference>
<feature type="transmembrane region" description="Helical" evidence="6">
    <location>
        <begin position="214"/>
        <end position="232"/>
    </location>
</feature>
<evidence type="ECO:0000313" key="9">
    <source>
        <dbReference type="Proteomes" id="UP000694421"/>
    </source>
</evidence>
<keyword evidence="4" id="KW-0443">Lipid metabolism</keyword>
<dbReference type="PROSITE" id="PS50255">
    <property type="entry name" value="CYTOCHROME_B5_2"/>
    <property type="match status" value="1"/>
</dbReference>
<dbReference type="PANTHER" id="PTHR19353">
    <property type="entry name" value="FATTY ACID DESATURASE 2"/>
    <property type="match status" value="1"/>
</dbReference>
<evidence type="ECO:0000256" key="4">
    <source>
        <dbReference type="ARBA" id="ARBA00023098"/>
    </source>
</evidence>
<dbReference type="AlphaFoldDB" id="A0A8D0B1V8"/>
<evidence type="ECO:0000313" key="8">
    <source>
        <dbReference type="Ensembl" id="ENSSMRP00000004038.1"/>
    </source>
</evidence>
<evidence type="ECO:0000259" key="7">
    <source>
        <dbReference type="PROSITE" id="PS50255"/>
    </source>
</evidence>
<evidence type="ECO:0000256" key="3">
    <source>
        <dbReference type="ARBA" id="ARBA00022832"/>
    </source>
</evidence>
<reference evidence="8" key="2">
    <citation type="submission" date="2025-09" db="UniProtKB">
        <authorList>
            <consortium name="Ensembl"/>
        </authorList>
    </citation>
    <scope>IDENTIFICATION</scope>
</reference>
<keyword evidence="9" id="KW-1185">Reference proteome</keyword>
<dbReference type="GO" id="GO:0006636">
    <property type="term" value="P:unsaturated fatty acid biosynthetic process"/>
    <property type="evidence" value="ECO:0007669"/>
    <property type="project" value="UniProtKB-UniPathway"/>
</dbReference>
<accession>A0A8D0B1V8</accession>
<keyword evidence="2" id="KW-0444">Lipid biosynthesis</keyword>
<dbReference type="UniPathway" id="UPA00658"/>
<keyword evidence="6" id="KW-0472">Membrane</keyword>
<evidence type="ECO:0000256" key="1">
    <source>
        <dbReference type="ARBA" id="ARBA00005105"/>
    </source>
</evidence>
<evidence type="ECO:0000256" key="5">
    <source>
        <dbReference type="ARBA" id="ARBA00023160"/>
    </source>
</evidence>
<dbReference type="InterPro" id="IPR005804">
    <property type="entry name" value="FA_desaturase_dom"/>
</dbReference>
<name>A0A8D0B1V8_SALMN</name>
<dbReference type="PIRSF" id="PIRSF015921">
    <property type="entry name" value="FA_sphinglp_des"/>
    <property type="match status" value="1"/>
</dbReference>
<dbReference type="OMA" id="FGGMQYQ"/>
<dbReference type="CDD" id="cd03506">
    <property type="entry name" value="Delta6-FADS-like"/>
    <property type="match status" value="1"/>
</dbReference>
<feature type="transmembrane region" description="Helical" evidence="6">
    <location>
        <begin position="283"/>
        <end position="300"/>
    </location>
</feature>
<feature type="domain" description="Cytochrome b5 heme-binding" evidence="7">
    <location>
        <begin position="31"/>
        <end position="112"/>
    </location>
</feature>
<organism evidence="8 9">
    <name type="scientific">Salvator merianae</name>
    <name type="common">Argentine black and white tegu</name>
    <name type="synonym">Tupinambis merianae</name>
    <dbReference type="NCBI Taxonomy" id="96440"/>
    <lineage>
        <taxon>Eukaryota</taxon>
        <taxon>Metazoa</taxon>
        <taxon>Chordata</taxon>
        <taxon>Craniata</taxon>
        <taxon>Vertebrata</taxon>
        <taxon>Euteleostomi</taxon>
        <taxon>Lepidosauria</taxon>
        <taxon>Squamata</taxon>
        <taxon>Bifurcata</taxon>
        <taxon>Unidentata</taxon>
        <taxon>Episquamata</taxon>
        <taxon>Laterata</taxon>
        <taxon>Teiioidea</taxon>
        <taxon>Teiidae</taxon>
        <taxon>Salvator</taxon>
    </lineage>
</organism>
<keyword evidence="6" id="KW-0812">Transmembrane</keyword>
<feature type="transmembrane region" description="Helical" evidence="6">
    <location>
        <begin position="320"/>
        <end position="343"/>
    </location>
</feature>
<dbReference type="Pfam" id="PF00487">
    <property type="entry name" value="FA_desaturase"/>
    <property type="match status" value="1"/>
</dbReference>
<dbReference type="PANTHER" id="PTHR19353:SF87">
    <property type="entry name" value="CYTOCHROME B5 HEME-BINDING DOMAIN-CONTAINING PROTEIN"/>
    <property type="match status" value="1"/>
</dbReference>
<dbReference type="PRINTS" id="PR00363">
    <property type="entry name" value="CYTOCHROMEB5"/>
</dbReference>
<dbReference type="SUPFAM" id="SSF55856">
    <property type="entry name" value="Cytochrome b5-like heme/steroid binding domain"/>
    <property type="match status" value="1"/>
</dbReference>
<dbReference type="InterPro" id="IPR001199">
    <property type="entry name" value="Cyt_B5-like_heme/steroid-bd"/>
</dbReference>
<dbReference type="InterPro" id="IPR036400">
    <property type="entry name" value="Cyt_B5-like_heme/steroid_sf"/>
</dbReference>